<feature type="region of interest" description="Disordered" evidence="5">
    <location>
        <begin position="1449"/>
        <end position="1477"/>
    </location>
</feature>
<feature type="compositionally biased region" description="Gly residues" evidence="5">
    <location>
        <begin position="1463"/>
        <end position="1473"/>
    </location>
</feature>
<feature type="compositionally biased region" description="Gly residues" evidence="5">
    <location>
        <begin position="1664"/>
        <end position="1685"/>
    </location>
</feature>
<name>A0A835WKK2_9CHLO</name>
<feature type="compositionally biased region" description="Gly residues" evidence="5">
    <location>
        <begin position="602"/>
        <end position="611"/>
    </location>
</feature>
<accession>A0A835WKK2</accession>
<feature type="compositionally biased region" description="Gly residues" evidence="5">
    <location>
        <begin position="123"/>
        <end position="132"/>
    </location>
</feature>
<evidence type="ECO:0000256" key="4">
    <source>
        <dbReference type="ARBA" id="ARBA00047707"/>
    </source>
</evidence>
<dbReference type="EC" id="1.14.13.168" evidence="3"/>
<dbReference type="GO" id="GO:0103075">
    <property type="term" value="F:indole-3-pyruvate monooxygenase activity"/>
    <property type="evidence" value="ECO:0007669"/>
    <property type="project" value="UniProtKB-EC"/>
</dbReference>
<reference evidence="6" key="1">
    <citation type="journal article" date="2020" name="bioRxiv">
        <title>Comparative genomics of Chlamydomonas.</title>
        <authorList>
            <person name="Craig R.J."/>
            <person name="Hasan A.R."/>
            <person name="Ness R.W."/>
            <person name="Keightley P.D."/>
        </authorList>
    </citation>
    <scope>NUCLEOTIDE SEQUENCE</scope>
    <source>
        <strain evidence="6">CCAP 11/173</strain>
    </source>
</reference>
<feature type="compositionally biased region" description="Polar residues" evidence="5">
    <location>
        <begin position="1132"/>
        <end position="1146"/>
    </location>
</feature>
<feature type="region of interest" description="Disordered" evidence="5">
    <location>
        <begin position="1664"/>
        <end position="1746"/>
    </location>
</feature>
<dbReference type="PANTHER" id="PTHR43539">
    <property type="entry name" value="FLAVIN-BINDING MONOOXYGENASE-LIKE PROTEIN (AFU_ORTHOLOGUE AFUA_4G09220)"/>
    <property type="match status" value="1"/>
</dbReference>
<dbReference type="EMBL" id="JAEHOD010000015">
    <property type="protein sequence ID" value="KAG2449126.1"/>
    <property type="molecule type" value="Genomic_DNA"/>
</dbReference>
<feature type="compositionally biased region" description="Basic and acidic residues" evidence="5">
    <location>
        <begin position="785"/>
        <end position="795"/>
    </location>
</feature>
<feature type="region of interest" description="Disordered" evidence="5">
    <location>
        <begin position="1303"/>
        <end position="1338"/>
    </location>
</feature>
<dbReference type="SUPFAM" id="SSF51905">
    <property type="entry name" value="FAD/NAD(P)-binding domain"/>
    <property type="match status" value="1"/>
</dbReference>
<feature type="region of interest" description="Disordered" evidence="5">
    <location>
        <begin position="1362"/>
        <end position="1424"/>
    </location>
</feature>
<dbReference type="Gene3D" id="3.50.50.60">
    <property type="entry name" value="FAD/NAD(P)-binding domain"/>
    <property type="match status" value="2"/>
</dbReference>
<evidence type="ECO:0000313" key="6">
    <source>
        <dbReference type="EMBL" id="KAG2449126.1"/>
    </source>
</evidence>
<feature type="region of interest" description="Disordered" evidence="5">
    <location>
        <begin position="1605"/>
        <end position="1627"/>
    </location>
</feature>
<comment type="catalytic activity">
    <reaction evidence="4">
        <text>indole-3-pyruvate + NADPH + O2 + H(+) = (indol-3-yl)acetate + CO2 + NADP(+) + H2O</text>
        <dbReference type="Rhea" id="RHEA:34331"/>
        <dbReference type="ChEBI" id="CHEBI:15377"/>
        <dbReference type="ChEBI" id="CHEBI:15378"/>
        <dbReference type="ChEBI" id="CHEBI:15379"/>
        <dbReference type="ChEBI" id="CHEBI:16526"/>
        <dbReference type="ChEBI" id="CHEBI:17640"/>
        <dbReference type="ChEBI" id="CHEBI:30854"/>
        <dbReference type="ChEBI" id="CHEBI:57783"/>
        <dbReference type="ChEBI" id="CHEBI:58349"/>
        <dbReference type="EC" id="1.14.13.168"/>
    </reaction>
</comment>
<feature type="region of interest" description="Disordered" evidence="5">
    <location>
        <begin position="388"/>
        <end position="417"/>
    </location>
</feature>
<feature type="compositionally biased region" description="Gly residues" evidence="5">
    <location>
        <begin position="524"/>
        <end position="545"/>
    </location>
</feature>
<keyword evidence="7" id="KW-1185">Reference proteome</keyword>
<feature type="region of interest" description="Disordered" evidence="5">
    <location>
        <begin position="1862"/>
        <end position="1913"/>
    </location>
</feature>
<feature type="region of interest" description="Disordered" evidence="5">
    <location>
        <begin position="983"/>
        <end position="1023"/>
    </location>
</feature>
<feature type="compositionally biased region" description="Low complexity" evidence="5">
    <location>
        <begin position="1205"/>
        <end position="1221"/>
    </location>
</feature>
<feature type="compositionally biased region" description="Low complexity" evidence="5">
    <location>
        <begin position="995"/>
        <end position="1006"/>
    </location>
</feature>
<evidence type="ECO:0000256" key="5">
    <source>
        <dbReference type="SAM" id="MobiDB-lite"/>
    </source>
</evidence>
<feature type="compositionally biased region" description="Gly residues" evidence="5">
    <location>
        <begin position="1391"/>
        <end position="1418"/>
    </location>
</feature>
<comment type="caution">
    <text evidence="6">The sequence shown here is derived from an EMBL/GenBank/DDBJ whole genome shotgun (WGS) entry which is preliminary data.</text>
</comment>
<evidence type="ECO:0000256" key="1">
    <source>
        <dbReference type="ARBA" id="ARBA00009183"/>
    </source>
</evidence>
<dbReference type="Proteomes" id="UP000613740">
    <property type="component" value="Unassembled WGS sequence"/>
</dbReference>
<gene>
    <name evidence="6" type="ORF">HYH02_005874</name>
</gene>
<feature type="compositionally biased region" description="Gly residues" evidence="5">
    <location>
        <begin position="82"/>
        <end position="94"/>
    </location>
</feature>
<feature type="compositionally biased region" description="Polar residues" evidence="5">
    <location>
        <begin position="1376"/>
        <end position="1387"/>
    </location>
</feature>
<feature type="compositionally biased region" description="Gly residues" evidence="5">
    <location>
        <begin position="1151"/>
        <end position="1161"/>
    </location>
</feature>
<dbReference type="PANTHER" id="PTHR43539:SF78">
    <property type="entry name" value="FLAVIN-CONTAINING MONOOXYGENASE"/>
    <property type="match status" value="1"/>
</dbReference>
<feature type="region of interest" description="Disordered" evidence="5">
    <location>
        <begin position="432"/>
        <end position="453"/>
    </location>
</feature>
<feature type="region of interest" description="Disordered" evidence="5">
    <location>
        <begin position="1762"/>
        <end position="1785"/>
    </location>
</feature>
<feature type="compositionally biased region" description="Basic and acidic residues" evidence="5">
    <location>
        <begin position="397"/>
        <end position="408"/>
    </location>
</feature>
<sequence length="1913" mass="184979">MPTAVVVGSDPAALHCAAILHQHGFDVTVLESSNAVGGQWTQALYTQGSLDPAYNAWRDGLFLDFPLAAPRLQSQGSARDGLGAGSASFGGGGGADDHPGNPNGYSTSGARDDGGGDLPTSLSGGGGGGNGAWGRTVSRSGSSARKALGQSEASGPPPAPAHELQLLHHMLVYSHAAGIHANIKLNCTLRRAKWTAMNACWRLELKNEQSMQRGQLSADLLLVSKFAVAAPRLPRVQGRELYCGTILTANDQLLEEGGAIVLEQQLRGRHVLVVGSGPAAEDWAEHCRRHAGATGAVVLLEVQDDEADNGLSPGLDDGGEGRGGLLSRLFGSCCGAGGSGPDSPCRGDSKLGRFSPARFPAHMHNTASATAAATAAAAAAAATAAATNGSTAGPATHRSEAGMPHRDSSAGIFSSDANALASGPGSAVATMAPPCNGGAGGDTNSPGPGSGRGGVVGAGGLALLGRGGLRVQVGPELLAAHGSVDSNAGGEEESGVVLDPGLWQMGGMEHLKLGMEPSEPCEAGVGGGGGGGEDGSVGGGAGRQGPGPVSGSNALDGNGVAGGGLPAAAHSPGPRPPSGTANGGQSLPRRGLRSASGAFATGPGGSSGAGAGDDNDDDVGPNGVSSLRVIKGVGALLNGTHVTFTNGDEVPADVVLLVPLGGSEPSLTFLDVGTAMRASMGGQSLSLGGGGGGDLNNLRSFKNRTVSGTGSMTGSFCSMPEGLSHELAPGLLYRDMVSNSPAAPNFALVGVSASAAAHDARAAAAQAAWLMATWAGPHGSGAAYHGDDGSFHDDGGGTDGGGGAAGRVDSDGNPVDIGFLRQATPMMANEDIALRARWRAEAARCRGSVALGAGAGGGTGGDGSEPGAGGGSASGGEGGGCGNGVYLARYLLQLLDDLGKSVRPPKGLLGSGAGTAALAAAAAQLTRGRVAKLLNTRRLRRPPHLADLTGTISLSRAASHNSRAMLETASRLALVANANAHAAASGGGGGHTLHLRPSLSPSPSSRRVSHTRGHSVNGGPGGFGSNVPLALVGSGAGDSSFSPAGDRSIGSVGPGGVMRSSAPLAAMRERGSGRMIGPGAMAALALASGAAGVAGGSSSGGGAPPGAGYESPLYRSEGSYSAFLQAPAARGSPSSFTRPSGSAASFSRTGPGSGGGGGGGPLPTSPSAVFDGALYRVAEHPSESLADAAAAAVAAMEAEAAAASYQAPPSPLSPSQSPGSSVGHSGRGRMLVGQLANIANSVAAGGGGVGSVHSSPFSTVNASGGTAAAVVAAAGGASGPMVVMDEGGGGGMNPQRRSQMLQRHRSTSRLAGVSHATTGPPMAPATSIPSSLTANSGSSGLGAATGAIANALSYGKRNPAASASQLSLEVPDRRTSYSGRASNSRRSNPAGLGGLSGGGGVGPGSLGLGGPGGPGGTSSGRLHSSTSARHQLLVAAANSASRKRNLMLAAGSPSMSPDSYSPHGGGGGGGAGAFNGPLGRHISNNGAGGGYSPSGTAAYGASSSGAHSEALNQLPYGFAGYAAGAGVGASYGAAAGGSDVSGGGSSRLRGSSNSNLAIGGAYGSGGGVGLSMSYLMAAARRGGLVSEPVGVEGVSVAVLSAPTSPARNIPQKREQPQQAEPPAASLSLGVSDPQLATFSGSVAMAGAAAAAPAPAQSFGAPAGGVGEGATGSSGTAGGAGNGYDDGGSAVSLMPTDTSSSSPRLQPPPLGASPVVGRDRRAAARRRSITLPDLRLSNSGSLRQLPTPMLHVRGGGGAVAAAGLGGGDQLDPHGGAIQGHGDEELPEYGVSQGLRQLDEDEAALEAAAHAAQFGPRGAPADDPVASGGHEQGHGQGHGHAKTHAGMTRGQVSGDGLLEEEAGVCVGMSPVRDRGPPGPSGAPSGAQEAVVAVSASHAERPGFGGADGTEAVTPL</sequence>
<feature type="region of interest" description="Disordered" evidence="5">
    <location>
        <begin position="1811"/>
        <end position="1848"/>
    </location>
</feature>
<dbReference type="OrthoDB" id="547657at2759"/>
<feature type="region of interest" description="Disordered" evidence="5">
    <location>
        <begin position="1129"/>
        <end position="1165"/>
    </location>
</feature>
<evidence type="ECO:0000313" key="7">
    <source>
        <dbReference type="Proteomes" id="UP000613740"/>
    </source>
</evidence>
<dbReference type="Pfam" id="PF13450">
    <property type="entry name" value="NAD_binding_8"/>
    <property type="match status" value="1"/>
</dbReference>
<comment type="similarity">
    <text evidence="1">Belongs to the FMO family.</text>
</comment>
<proteinExistence type="inferred from homology"/>
<dbReference type="GO" id="GO:0050660">
    <property type="term" value="F:flavin adenine dinucleotide binding"/>
    <property type="evidence" value="ECO:0007669"/>
    <property type="project" value="TreeGrafter"/>
</dbReference>
<keyword evidence="2" id="KW-0560">Oxidoreductase</keyword>
<evidence type="ECO:0000256" key="3">
    <source>
        <dbReference type="ARBA" id="ARBA00039148"/>
    </source>
</evidence>
<protein>
    <recommendedName>
        <fullName evidence="3">indole-3-pyruvate monooxygenase</fullName>
        <ecNumber evidence="3">1.14.13.168</ecNumber>
    </recommendedName>
</protein>
<feature type="region of interest" description="Disordered" evidence="5">
    <location>
        <begin position="75"/>
        <end position="161"/>
    </location>
</feature>
<organism evidence="6 7">
    <name type="scientific">Chlamydomonas schloesseri</name>
    <dbReference type="NCBI Taxonomy" id="2026947"/>
    <lineage>
        <taxon>Eukaryota</taxon>
        <taxon>Viridiplantae</taxon>
        <taxon>Chlorophyta</taxon>
        <taxon>core chlorophytes</taxon>
        <taxon>Chlorophyceae</taxon>
        <taxon>CS clade</taxon>
        <taxon>Chlamydomonadales</taxon>
        <taxon>Chlamydomonadaceae</taxon>
        <taxon>Chlamydomonas</taxon>
    </lineage>
</organism>
<feature type="region of interest" description="Disordered" evidence="5">
    <location>
        <begin position="1205"/>
        <end position="1227"/>
    </location>
</feature>
<feature type="region of interest" description="Disordered" evidence="5">
    <location>
        <begin position="854"/>
        <end position="876"/>
    </location>
</feature>
<dbReference type="InterPro" id="IPR050982">
    <property type="entry name" value="Auxin_biosynth/cation_transpt"/>
</dbReference>
<feature type="region of interest" description="Disordered" evidence="5">
    <location>
        <begin position="514"/>
        <end position="623"/>
    </location>
</feature>
<dbReference type="InterPro" id="IPR036188">
    <property type="entry name" value="FAD/NAD-bd_sf"/>
</dbReference>
<feature type="region of interest" description="Disordered" evidence="5">
    <location>
        <begin position="785"/>
        <end position="809"/>
    </location>
</feature>
<evidence type="ECO:0000256" key="2">
    <source>
        <dbReference type="ARBA" id="ARBA00023002"/>
    </source>
</evidence>
<feature type="compositionally biased region" description="Low complexity" evidence="5">
    <location>
        <begin position="1879"/>
        <end position="1894"/>
    </location>
</feature>